<dbReference type="CDD" id="cd01189">
    <property type="entry name" value="INT_ICEBs1_C_like"/>
    <property type="match status" value="1"/>
</dbReference>
<dbReference type="GO" id="GO:0006310">
    <property type="term" value="P:DNA recombination"/>
    <property type="evidence" value="ECO:0007669"/>
    <property type="project" value="UniProtKB-KW"/>
</dbReference>
<dbReference type="Pfam" id="PF14659">
    <property type="entry name" value="Phage_int_SAM_3"/>
    <property type="match status" value="1"/>
</dbReference>
<dbReference type="PROSITE" id="PS51898">
    <property type="entry name" value="TYR_RECOMBINASE"/>
    <property type="match status" value="1"/>
</dbReference>
<proteinExistence type="inferred from homology"/>
<comment type="function">
    <text evidence="1">Site-specific tyrosine recombinase, which acts by catalyzing the cutting and rejoining of the recombining DNA molecules.</text>
</comment>
<evidence type="ECO:0000313" key="9">
    <source>
        <dbReference type="EMBL" id="CBL17825.1"/>
    </source>
</evidence>
<dbReference type="GO" id="GO:0015074">
    <property type="term" value="P:DNA integration"/>
    <property type="evidence" value="ECO:0007669"/>
    <property type="project" value="UniProtKB-KW"/>
</dbReference>
<reference evidence="9" key="1">
    <citation type="submission" date="2010-03" db="EMBL/GenBank/DDBJ databases">
        <title>The genome sequence of Ruminococcus sp. 18P13.</title>
        <authorList>
            <consortium name="metaHIT consortium -- http://www.metahit.eu/"/>
            <person name="Pajon A."/>
            <person name="Turner K."/>
            <person name="Parkhill J."/>
            <person name="Bernalier A."/>
        </authorList>
    </citation>
    <scope>NUCLEOTIDE SEQUENCE [LARGE SCALE GENOMIC DNA]</scope>
    <source>
        <strain evidence="9">Type strain: 18P13</strain>
    </source>
</reference>
<dbReference type="SUPFAM" id="SSF56349">
    <property type="entry name" value="DNA breaking-rejoining enzymes"/>
    <property type="match status" value="1"/>
</dbReference>
<evidence type="ECO:0000256" key="1">
    <source>
        <dbReference type="ARBA" id="ARBA00003283"/>
    </source>
</evidence>
<keyword evidence="4 6" id="KW-0238">DNA-binding</keyword>
<feature type="domain" description="Core-binding (CB)" evidence="8">
    <location>
        <begin position="63"/>
        <end position="145"/>
    </location>
</feature>
<evidence type="ECO:0000256" key="5">
    <source>
        <dbReference type="ARBA" id="ARBA00023172"/>
    </source>
</evidence>
<gene>
    <name evidence="9" type="ordered locus">RUM_17610</name>
</gene>
<dbReference type="InterPro" id="IPR002104">
    <property type="entry name" value="Integrase_catalytic"/>
</dbReference>
<evidence type="ECO:0000256" key="2">
    <source>
        <dbReference type="ARBA" id="ARBA00008857"/>
    </source>
</evidence>
<evidence type="ECO:0000256" key="4">
    <source>
        <dbReference type="ARBA" id="ARBA00023125"/>
    </source>
</evidence>
<name>D4LDY0_RUMC1</name>
<dbReference type="GeneID" id="83156451"/>
<evidence type="ECO:0000313" key="10">
    <source>
        <dbReference type="Proteomes" id="UP000007054"/>
    </source>
</evidence>
<dbReference type="PATRIC" id="fig|213810.4.peg.1631"/>
<sequence>MPITKGKGKKDGLQQYRVRVNYTDANGKYRQVERTAYGLSEARKLEASMQAQYTSGAPHSGGMTVSELYEEYVCAKKHEVRATTLNSLEKNFRLYIAPLIGNVKLNKLSARELQCWKNKVDITGLAIGSKKQVYTTLNTILNYSVKIGYIEKNQLKVVGNFKDPYFQTPTDKLHFYTPEQFVRYIHEARKVAEQSNSLTDWGYFVFFMIAYYTGMRRGEINALTWDDVEGDVIHVRHSVAQCVDGSDMVTSPKNRSSFRDLQVPEPLMEVLQEHKSRQEQVPGFLNSLYVCGGSRCLRNTSIRAQNQRFASGAGLPFIKVHDFRHSHASLLVNNGINIHEVARRLGHSNVSITLNTYSHLYPQETERALRVLNDIKP</sequence>
<reference evidence="9" key="2">
    <citation type="submission" date="2010-03" db="EMBL/GenBank/DDBJ databases">
        <authorList>
            <person name="Pajon A."/>
        </authorList>
    </citation>
    <scope>NUCLEOTIDE SEQUENCE</scope>
    <source>
        <strain evidence="9">Type strain: 18P13</strain>
    </source>
</reference>
<dbReference type="RefSeq" id="WP_015558731.1">
    <property type="nucleotide sequence ID" value="NC_021039.1"/>
</dbReference>
<dbReference type="EMBL" id="FP929052">
    <property type="protein sequence ID" value="CBL17825.1"/>
    <property type="molecule type" value="Genomic_DNA"/>
</dbReference>
<dbReference type="InterPro" id="IPR010998">
    <property type="entry name" value="Integrase_recombinase_N"/>
</dbReference>
<evidence type="ECO:0000256" key="3">
    <source>
        <dbReference type="ARBA" id="ARBA00022908"/>
    </source>
</evidence>
<dbReference type="InterPro" id="IPR011010">
    <property type="entry name" value="DNA_brk_join_enz"/>
</dbReference>
<evidence type="ECO:0000259" key="8">
    <source>
        <dbReference type="PROSITE" id="PS51900"/>
    </source>
</evidence>
<dbReference type="Gene3D" id="1.10.443.10">
    <property type="entry name" value="Intergrase catalytic core"/>
    <property type="match status" value="1"/>
</dbReference>
<keyword evidence="3" id="KW-0229">DNA integration</keyword>
<dbReference type="InterPro" id="IPR013762">
    <property type="entry name" value="Integrase-like_cat_sf"/>
</dbReference>
<keyword evidence="10" id="KW-1185">Reference proteome</keyword>
<dbReference type="InterPro" id="IPR044068">
    <property type="entry name" value="CB"/>
</dbReference>
<dbReference type="PANTHER" id="PTHR30349">
    <property type="entry name" value="PHAGE INTEGRASE-RELATED"/>
    <property type="match status" value="1"/>
</dbReference>
<evidence type="ECO:0000259" key="7">
    <source>
        <dbReference type="PROSITE" id="PS51898"/>
    </source>
</evidence>
<dbReference type="PROSITE" id="PS51900">
    <property type="entry name" value="CB"/>
    <property type="match status" value="1"/>
</dbReference>
<organism evidence="9 10">
    <name type="scientific">Ruminococcus champanellensis (strain DSM 18848 / JCM 17042 / KCTC 15320 / 18P13)</name>
    <dbReference type="NCBI Taxonomy" id="213810"/>
    <lineage>
        <taxon>Bacteria</taxon>
        <taxon>Bacillati</taxon>
        <taxon>Bacillota</taxon>
        <taxon>Clostridia</taxon>
        <taxon>Eubacteriales</taxon>
        <taxon>Oscillospiraceae</taxon>
        <taxon>Ruminococcus</taxon>
    </lineage>
</organism>
<protein>
    <submittedName>
        <fullName evidence="9">Integrase</fullName>
    </submittedName>
</protein>
<dbReference type="STRING" id="213810.RUM_17610"/>
<dbReference type="PANTHER" id="PTHR30349:SF64">
    <property type="entry name" value="PROPHAGE INTEGRASE INTD-RELATED"/>
    <property type="match status" value="1"/>
</dbReference>
<dbReference type="AlphaFoldDB" id="D4LDY0"/>
<keyword evidence="5" id="KW-0233">DNA recombination</keyword>
<dbReference type="InterPro" id="IPR004107">
    <property type="entry name" value="Integrase_SAM-like_N"/>
</dbReference>
<evidence type="ECO:0000256" key="6">
    <source>
        <dbReference type="PROSITE-ProRule" id="PRU01248"/>
    </source>
</evidence>
<dbReference type="GO" id="GO:0003677">
    <property type="term" value="F:DNA binding"/>
    <property type="evidence" value="ECO:0007669"/>
    <property type="project" value="UniProtKB-UniRule"/>
</dbReference>
<dbReference type="Proteomes" id="UP000007054">
    <property type="component" value="Chromosome"/>
</dbReference>
<dbReference type="HOGENOM" id="CLU_027562_17_1_9"/>
<dbReference type="Gene3D" id="1.10.150.130">
    <property type="match status" value="1"/>
</dbReference>
<comment type="similarity">
    <text evidence="2">Belongs to the 'phage' integrase family.</text>
</comment>
<feature type="domain" description="Tyr recombinase" evidence="7">
    <location>
        <begin position="171"/>
        <end position="370"/>
    </location>
</feature>
<accession>D4LDY0</accession>
<dbReference type="Pfam" id="PF00589">
    <property type="entry name" value="Phage_integrase"/>
    <property type="match status" value="1"/>
</dbReference>
<dbReference type="KEGG" id="rch:RUM_17610"/>
<dbReference type="InterPro" id="IPR050090">
    <property type="entry name" value="Tyrosine_recombinase_XerCD"/>
</dbReference>